<dbReference type="Gene3D" id="3.40.190.10">
    <property type="entry name" value="Periplasmic binding protein-like II"/>
    <property type="match status" value="1"/>
</dbReference>
<keyword evidence="4" id="KW-1185">Reference proteome</keyword>
<keyword evidence="2" id="KW-0732">Signal</keyword>
<dbReference type="InterPro" id="IPR005064">
    <property type="entry name" value="BUG"/>
</dbReference>
<dbReference type="Gene3D" id="3.40.190.150">
    <property type="entry name" value="Bordetella uptake gene, domain 1"/>
    <property type="match status" value="1"/>
</dbReference>
<name>A0ABS7AB88_9PROT</name>
<evidence type="ECO:0000313" key="3">
    <source>
        <dbReference type="EMBL" id="MBW6399569.1"/>
    </source>
</evidence>
<dbReference type="PANTHER" id="PTHR42928">
    <property type="entry name" value="TRICARBOXYLATE-BINDING PROTEIN"/>
    <property type="match status" value="1"/>
</dbReference>
<dbReference type="EMBL" id="JAHYBZ010000006">
    <property type="protein sequence ID" value="MBW6399569.1"/>
    <property type="molecule type" value="Genomic_DNA"/>
</dbReference>
<evidence type="ECO:0000256" key="1">
    <source>
        <dbReference type="ARBA" id="ARBA00006987"/>
    </source>
</evidence>
<dbReference type="RefSeq" id="WP_219764184.1">
    <property type="nucleotide sequence ID" value="NZ_JAHYBZ010000006.1"/>
</dbReference>
<gene>
    <name evidence="3" type="ORF">KPL78_17050</name>
</gene>
<dbReference type="SUPFAM" id="SSF53850">
    <property type="entry name" value="Periplasmic binding protein-like II"/>
    <property type="match status" value="1"/>
</dbReference>
<comment type="caution">
    <text evidence="3">The sequence shown here is derived from an EMBL/GenBank/DDBJ whole genome shotgun (WGS) entry which is preliminary data.</text>
</comment>
<sequence>MTLLLSRRSLSALALAGMPAAVRAQSAWPDRPVRLVVPFGAGGAVDTLSRTVANAFPQQANGQPMVVENRSGAGGTIAGGVVATSRADGYTLMMADLGANAIGKMLQPGLGYDPLTAFSPIIHLVNLPLVIVTRPGLGTATVPELIDLAKRRNGEMTYASPGVGHASHLSAELLARRAGIRWQAVHYRSGADVMRSVIAGETDWTIPSVSTAMPFIREDKVRAIAVSTADVVPALPGVPTIAATYDGFSSATWHGVVGPAGMPQDIVLAANRALRAIITTPSVKEQTERVQAAQIVAGTPEDFASFIRAEAAKWEPVIREGNIRAE</sequence>
<evidence type="ECO:0000256" key="2">
    <source>
        <dbReference type="SAM" id="SignalP"/>
    </source>
</evidence>
<dbReference type="InterPro" id="IPR042100">
    <property type="entry name" value="Bug_dom1"/>
</dbReference>
<evidence type="ECO:0000313" key="4">
    <source>
        <dbReference type="Proteomes" id="UP001196565"/>
    </source>
</evidence>
<comment type="similarity">
    <text evidence="1">Belongs to the UPF0065 (bug) family.</text>
</comment>
<feature type="signal peptide" evidence="2">
    <location>
        <begin position="1"/>
        <end position="24"/>
    </location>
</feature>
<proteinExistence type="inferred from homology"/>
<reference evidence="3 4" key="1">
    <citation type="submission" date="2021-07" db="EMBL/GenBank/DDBJ databases">
        <authorList>
            <person name="So Y."/>
        </authorList>
    </citation>
    <scope>NUCLEOTIDE SEQUENCE [LARGE SCALE GENOMIC DNA]</scope>
    <source>
        <strain evidence="3 4">HJA6</strain>
    </source>
</reference>
<dbReference type="PIRSF" id="PIRSF017082">
    <property type="entry name" value="YflP"/>
    <property type="match status" value="1"/>
</dbReference>
<dbReference type="Proteomes" id="UP001196565">
    <property type="component" value="Unassembled WGS sequence"/>
</dbReference>
<dbReference type="PANTHER" id="PTHR42928:SF5">
    <property type="entry name" value="BLR1237 PROTEIN"/>
    <property type="match status" value="1"/>
</dbReference>
<dbReference type="Pfam" id="PF03401">
    <property type="entry name" value="TctC"/>
    <property type="match status" value="1"/>
</dbReference>
<organism evidence="3 4">
    <name type="scientific">Roseomonas alba</name>
    <dbReference type="NCBI Taxonomy" id="2846776"/>
    <lineage>
        <taxon>Bacteria</taxon>
        <taxon>Pseudomonadati</taxon>
        <taxon>Pseudomonadota</taxon>
        <taxon>Alphaproteobacteria</taxon>
        <taxon>Acetobacterales</taxon>
        <taxon>Roseomonadaceae</taxon>
        <taxon>Roseomonas</taxon>
    </lineage>
</organism>
<accession>A0ABS7AB88</accession>
<protein>
    <submittedName>
        <fullName evidence="3">Tripartite tricarboxylate transporter substrate binding protein</fullName>
    </submittedName>
</protein>
<feature type="chain" id="PRO_5046465508" evidence="2">
    <location>
        <begin position="25"/>
        <end position="326"/>
    </location>
</feature>